<feature type="non-terminal residue" evidence="1">
    <location>
        <position position="241"/>
    </location>
</feature>
<protein>
    <recommendedName>
        <fullName evidence="2">Sulfotransferase domain-containing protein</fullName>
    </recommendedName>
</protein>
<dbReference type="Gene3D" id="3.40.50.300">
    <property type="entry name" value="P-loop containing nucleotide triphosphate hydrolases"/>
    <property type="match status" value="1"/>
</dbReference>
<name>A0A0F9FE67_9ZZZZ</name>
<dbReference type="SUPFAM" id="SSF52540">
    <property type="entry name" value="P-loop containing nucleoside triphosphate hydrolases"/>
    <property type="match status" value="1"/>
</dbReference>
<proteinExistence type="predicted"/>
<dbReference type="AlphaFoldDB" id="A0A0F9FE67"/>
<gene>
    <name evidence="1" type="ORF">LCGC14_2041890</name>
</gene>
<organism evidence="1">
    <name type="scientific">marine sediment metagenome</name>
    <dbReference type="NCBI Taxonomy" id="412755"/>
    <lineage>
        <taxon>unclassified sequences</taxon>
        <taxon>metagenomes</taxon>
        <taxon>ecological metagenomes</taxon>
    </lineage>
</organism>
<dbReference type="Pfam" id="PF13469">
    <property type="entry name" value="Sulfotransfer_3"/>
    <property type="match status" value="1"/>
</dbReference>
<accession>A0A0F9FE67</accession>
<dbReference type="EMBL" id="LAZR01023955">
    <property type="protein sequence ID" value="KKL76736.1"/>
    <property type="molecule type" value="Genomic_DNA"/>
</dbReference>
<evidence type="ECO:0008006" key="2">
    <source>
        <dbReference type="Google" id="ProtNLM"/>
    </source>
</evidence>
<evidence type="ECO:0000313" key="1">
    <source>
        <dbReference type="EMBL" id="KKL76736.1"/>
    </source>
</evidence>
<reference evidence="1" key="1">
    <citation type="journal article" date="2015" name="Nature">
        <title>Complex archaea that bridge the gap between prokaryotes and eukaryotes.</title>
        <authorList>
            <person name="Spang A."/>
            <person name="Saw J.H."/>
            <person name="Jorgensen S.L."/>
            <person name="Zaremba-Niedzwiedzka K."/>
            <person name="Martijn J."/>
            <person name="Lind A.E."/>
            <person name="van Eijk R."/>
            <person name="Schleper C."/>
            <person name="Guy L."/>
            <person name="Ettema T.J."/>
        </authorList>
    </citation>
    <scope>NUCLEOTIDE SEQUENCE</scope>
</reference>
<comment type="caution">
    <text evidence="1">The sequence shown here is derived from an EMBL/GenBank/DDBJ whole genome shotgun (WGS) entry which is preliminary data.</text>
</comment>
<sequence>MNAITGLPRAGSTLLCNLLNQRDDCYASTTSILPRILHNISDTVSGAIEFKAALDRDRKRETERVERAVRAFVKGWYGDADREHVFDKSRGWTSNFDLFGQLWPQGKMIVLIRDLRNVFASIEKQDRRTGIFREVHASIWTRAENMFSPTGIIGAPLDALQDLLRRNRKHVFIADPRDESIVGHAHAYPLMILRYESLAEFPQESMAAVARFLGIKQAKHDIDNVRNTAQDPDGLYLYKFP</sequence>
<dbReference type="InterPro" id="IPR027417">
    <property type="entry name" value="P-loop_NTPase"/>
</dbReference>